<feature type="compositionally biased region" description="Basic residues" evidence="1">
    <location>
        <begin position="220"/>
        <end position="240"/>
    </location>
</feature>
<dbReference type="PROSITE" id="PS50887">
    <property type="entry name" value="GGDEF"/>
    <property type="match status" value="1"/>
</dbReference>
<sequence>MFTTILVIATICAALTFAAGACVGFGLGCLAAWSTVAQLRAELVDAVWQLAHDPLTGLLNRTGLHSVHAAATGQPQPIIVMLLDLDGFKEVNDAYGHGTGDDLLIETADRLARLADANGGSAARLSGDEYAAILPVRDQAITDLADRFTNALAEPVKVDTDTGPVMVAVTASIGIAIVGNTEPLEDTALHQADTAMYHAKNQGGNRHILYTPGMTMPDRQHRRGSRLRDLRHSRRAVGAA</sequence>
<dbReference type="InterPro" id="IPR029787">
    <property type="entry name" value="Nucleotide_cyclase"/>
</dbReference>
<proteinExistence type="predicted"/>
<evidence type="ECO:0000256" key="1">
    <source>
        <dbReference type="SAM" id="MobiDB-lite"/>
    </source>
</evidence>
<dbReference type="AlphaFoldDB" id="A0A8J3KRY9"/>
<gene>
    <name evidence="3" type="ORF">Cci01nite_71690</name>
</gene>
<dbReference type="InterPro" id="IPR052155">
    <property type="entry name" value="Biofilm_reg_signaling"/>
</dbReference>
<dbReference type="InterPro" id="IPR000160">
    <property type="entry name" value="GGDEF_dom"/>
</dbReference>
<reference evidence="3 4" key="1">
    <citation type="submission" date="2021-01" db="EMBL/GenBank/DDBJ databases">
        <title>Whole genome shotgun sequence of Catellatospora citrea NBRC 14495.</title>
        <authorList>
            <person name="Komaki H."/>
            <person name="Tamura T."/>
        </authorList>
    </citation>
    <scope>NUCLEOTIDE SEQUENCE [LARGE SCALE GENOMIC DNA]</scope>
    <source>
        <strain evidence="3 4">NBRC 14495</strain>
    </source>
</reference>
<protein>
    <recommendedName>
        <fullName evidence="2">GGDEF domain-containing protein</fullName>
    </recommendedName>
</protein>
<dbReference type="EMBL" id="BONH01000047">
    <property type="protein sequence ID" value="GIG02076.1"/>
    <property type="molecule type" value="Genomic_DNA"/>
</dbReference>
<dbReference type="Gene3D" id="3.30.70.270">
    <property type="match status" value="1"/>
</dbReference>
<keyword evidence="4" id="KW-1185">Reference proteome</keyword>
<dbReference type="NCBIfam" id="TIGR00254">
    <property type="entry name" value="GGDEF"/>
    <property type="match status" value="1"/>
</dbReference>
<dbReference type="RefSeq" id="WP_170213077.1">
    <property type="nucleotide sequence ID" value="NZ_BONH01000047.1"/>
</dbReference>
<dbReference type="PANTHER" id="PTHR44757">
    <property type="entry name" value="DIGUANYLATE CYCLASE DGCP"/>
    <property type="match status" value="1"/>
</dbReference>
<accession>A0A8J3KRY9</accession>
<dbReference type="InterPro" id="IPR043128">
    <property type="entry name" value="Rev_trsase/Diguanyl_cyclase"/>
</dbReference>
<dbReference type="SMART" id="SM00267">
    <property type="entry name" value="GGDEF"/>
    <property type="match status" value="1"/>
</dbReference>
<dbReference type="PANTHER" id="PTHR44757:SF2">
    <property type="entry name" value="BIOFILM ARCHITECTURE MAINTENANCE PROTEIN MBAA"/>
    <property type="match status" value="1"/>
</dbReference>
<evidence type="ECO:0000259" key="2">
    <source>
        <dbReference type="PROSITE" id="PS50887"/>
    </source>
</evidence>
<feature type="domain" description="GGDEF" evidence="2">
    <location>
        <begin position="76"/>
        <end position="212"/>
    </location>
</feature>
<dbReference type="SUPFAM" id="SSF55073">
    <property type="entry name" value="Nucleotide cyclase"/>
    <property type="match status" value="1"/>
</dbReference>
<name>A0A8J3KRY9_9ACTN</name>
<dbReference type="Pfam" id="PF00990">
    <property type="entry name" value="GGDEF"/>
    <property type="match status" value="1"/>
</dbReference>
<evidence type="ECO:0000313" key="3">
    <source>
        <dbReference type="EMBL" id="GIG02076.1"/>
    </source>
</evidence>
<organism evidence="3 4">
    <name type="scientific">Catellatospora citrea</name>
    <dbReference type="NCBI Taxonomy" id="53366"/>
    <lineage>
        <taxon>Bacteria</taxon>
        <taxon>Bacillati</taxon>
        <taxon>Actinomycetota</taxon>
        <taxon>Actinomycetes</taxon>
        <taxon>Micromonosporales</taxon>
        <taxon>Micromonosporaceae</taxon>
        <taxon>Catellatospora</taxon>
    </lineage>
</organism>
<dbReference type="CDD" id="cd01949">
    <property type="entry name" value="GGDEF"/>
    <property type="match status" value="1"/>
</dbReference>
<dbReference type="Proteomes" id="UP000659904">
    <property type="component" value="Unassembled WGS sequence"/>
</dbReference>
<evidence type="ECO:0000313" key="4">
    <source>
        <dbReference type="Proteomes" id="UP000659904"/>
    </source>
</evidence>
<comment type="caution">
    <text evidence="3">The sequence shown here is derived from an EMBL/GenBank/DDBJ whole genome shotgun (WGS) entry which is preliminary data.</text>
</comment>
<feature type="region of interest" description="Disordered" evidence="1">
    <location>
        <begin position="212"/>
        <end position="240"/>
    </location>
</feature>